<dbReference type="PANTHER" id="PTHR17206">
    <property type="entry name" value="PROLACTIN-RELEASING PEPTIDE"/>
    <property type="match status" value="1"/>
</dbReference>
<dbReference type="OMA" id="ATCACCT"/>
<dbReference type="Bgee" id="ENSLOCG00000011568">
    <property type="expression patterns" value="Expressed in brain and 2 other cell types or tissues"/>
</dbReference>
<keyword evidence="3" id="KW-1185">Reference proteome</keyword>
<dbReference type="PANTHER" id="PTHR17206:SF0">
    <property type="entry name" value="PRRP PROTEIN"/>
    <property type="match status" value="1"/>
</dbReference>
<dbReference type="GeneTree" id="ENSGT00390000005489"/>
<dbReference type="EMBL" id="AHAT01017691">
    <property type="status" value="NOT_ANNOTATED_CDS"/>
    <property type="molecule type" value="Genomic_DNA"/>
</dbReference>
<reference evidence="2" key="3">
    <citation type="submission" date="2025-05" db="UniProtKB">
        <authorList>
            <consortium name="Ensembl"/>
        </authorList>
    </citation>
    <scope>IDENTIFICATION</scope>
</reference>
<dbReference type="eggNOG" id="ENOG502S7XA">
    <property type="taxonomic scope" value="Eukaryota"/>
</dbReference>
<dbReference type="Pfam" id="PF15172">
    <property type="entry name" value="Prolactin_RP"/>
    <property type="match status" value="1"/>
</dbReference>
<evidence type="ECO:0000313" key="3">
    <source>
        <dbReference type="Proteomes" id="UP000018468"/>
    </source>
</evidence>
<dbReference type="AlphaFoldDB" id="W5N0Q3"/>
<evidence type="ECO:0000313" key="2">
    <source>
        <dbReference type="Ensembl" id="ENSLOCP00000014212.1"/>
    </source>
</evidence>
<reference evidence="3" key="1">
    <citation type="submission" date="2011-12" db="EMBL/GenBank/DDBJ databases">
        <title>The Draft Genome of Lepisosteus oculatus.</title>
        <authorList>
            <consortium name="The Broad Institute Genome Assembly &amp; Analysis Group"/>
            <consortium name="Computational R&amp;D Group"/>
            <consortium name="and Sequencing Platform"/>
            <person name="Di Palma F."/>
            <person name="Alfoldi J."/>
            <person name="Johnson J."/>
            <person name="Berlin A."/>
            <person name="Gnerre S."/>
            <person name="Jaffe D."/>
            <person name="MacCallum I."/>
            <person name="Young S."/>
            <person name="Walker B.J."/>
            <person name="Lander E.S."/>
            <person name="Lindblad-Toh K."/>
        </authorList>
    </citation>
    <scope>NUCLEOTIDE SEQUENCE [LARGE SCALE GENOMIC DNA]</scope>
</reference>
<protein>
    <submittedName>
        <fullName evidence="1 2">Prolactin releasing hormone 2</fullName>
    </submittedName>
</protein>
<dbReference type="STRING" id="7918.ENSLOCP00000014212"/>
<dbReference type="HOGENOM" id="CLU_168390_0_0_1"/>
<reference evidence="1" key="2">
    <citation type="journal article" date="2015" name="Mol. Biol. Evol.">
        <title>Prevertebrate Local Gene Duplication Facilitated Expansion of the Neuropeptide GPCR Superfamily.</title>
        <authorList>
            <person name="Yun S."/>
            <person name="Furlong M."/>
            <person name="Sim M."/>
            <person name="Cho M."/>
            <person name="Park S."/>
            <person name="Cho E.B."/>
            <person name="Reyes-Alcaraz A."/>
            <person name="Hwang J.I."/>
            <person name="Kim J."/>
            <person name="Seong J.Y."/>
        </authorList>
    </citation>
    <scope>NUCLEOTIDE SEQUENCE</scope>
</reference>
<organism evidence="2 3">
    <name type="scientific">Lepisosteus oculatus</name>
    <name type="common">Spotted gar</name>
    <dbReference type="NCBI Taxonomy" id="7918"/>
    <lineage>
        <taxon>Eukaryota</taxon>
        <taxon>Metazoa</taxon>
        <taxon>Chordata</taxon>
        <taxon>Craniata</taxon>
        <taxon>Vertebrata</taxon>
        <taxon>Euteleostomi</taxon>
        <taxon>Actinopterygii</taxon>
        <taxon>Neopterygii</taxon>
        <taxon>Holostei</taxon>
        <taxon>Semionotiformes</taxon>
        <taxon>Lepisosteidae</taxon>
        <taxon>Lepisosteus</taxon>
    </lineage>
</organism>
<dbReference type="Ensembl" id="ENSLOCT00000014241.1">
    <property type="protein sequence ID" value="ENSLOCP00000014212.1"/>
    <property type="gene ID" value="ENSLOCG00000011568.1"/>
</dbReference>
<evidence type="ECO:0000313" key="1">
    <source>
        <dbReference type="EMBL" id="ALD51284.1"/>
    </source>
</evidence>
<gene>
    <name evidence="1" type="primary">PRLH2</name>
</gene>
<dbReference type="RefSeq" id="XP_069046909.1">
    <property type="nucleotide sequence ID" value="XM_069190808.1"/>
</dbReference>
<dbReference type="GO" id="GO:0005179">
    <property type="term" value="F:hormone activity"/>
    <property type="evidence" value="ECO:0007669"/>
    <property type="project" value="InterPro"/>
</dbReference>
<sequence length="117" mass="13341">MLRASAWCPVGKYSSEHKRMKVTAIFTVILLVSMNFTSAQGTTIKHSIDNRSREIDPFWYVGRGVRPIGRFGKRQMNSNGHLRAEVNKLDLLLKSLRDHEGWSLGKTLLGEESDWLP</sequence>
<proteinExistence type="evidence at transcript level"/>
<accession>W5N0Q3</accession>
<name>W5N0Q3_LEPOC</name>
<dbReference type="EMBL" id="KT202331">
    <property type="protein sequence ID" value="ALD51284.1"/>
    <property type="molecule type" value="mRNA"/>
</dbReference>
<dbReference type="InterPro" id="IPR026194">
    <property type="entry name" value="PrRP"/>
</dbReference>
<dbReference type="GeneID" id="138239348"/>
<dbReference type="Proteomes" id="UP000018468">
    <property type="component" value="Linkage group LG9"/>
</dbReference>